<accession>A0A162XGR6</accession>
<protein>
    <submittedName>
        <fullName evidence="2">Uncharacterized protein</fullName>
    </submittedName>
</protein>
<evidence type="ECO:0000313" key="3">
    <source>
        <dbReference type="Proteomes" id="UP000077315"/>
    </source>
</evidence>
<dbReference type="GeneID" id="29001673"/>
<dbReference type="EMBL" id="KV440978">
    <property type="protein sequence ID" value="OAD74775.1"/>
    <property type="molecule type" value="Genomic_DNA"/>
</dbReference>
<sequence length="116" mass="13710">MSHCVMYFKEKEREKRHDLNQKKVNTRTQQSAPWKSNYNCSSKYGAGRESEDRTTDILACIYPSYPFSFLSFLFILDLDWRTINFEIGIDILLSYGYCICSPHSVTCYHREFMHGV</sequence>
<gene>
    <name evidence="2" type="ORF">PHYBLDRAFT_61177</name>
</gene>
<keyword evidence="3" id="KW-1185">Reference proteome</keyword>
<dbReference type="InParanoid" id="A0A162XGR6"/>
<organism evidence="2 3">
    <name type="scientific">Phycomyces blakesleeanus (strain ATCC 8743b / DSM 1359 / FGSC 10004 / NBRC 33097 / NRRL 1555)</name>
    <dbReference type="NCBI Taxonomy" id="763407"/>
    <lineage>
        <taxon>Eukaryota</taxon>
        <taxon>Fungi</taxon>
        <taxon>Fungi incertae sedis</taxon>
        <taxon>Mucoromycota</taxon>
        <taxon>Mucoromycotina</taxon>
        <taxon>Mucoromycetes</taxon>
        <taxon>Mucorales</taxon>
        <taxon>Phycomycetaceae</taxon>
        <taxon>Phycomyces</taxon>
    </lineage>
</organism>
<evidence type="ECO:0000256" key="1">
    <source>
        <dbReference type="SAM" id="MobiDB-lite"/>
    </source>
</evidence>
<dbReference type="RefSeq" id="XP_018292815.1">
    <property type="nucleotide sequence ID" value="XM_018440767.1"/>
</dbReference>
<evidence type="ECO:0000313" key="2">
    <source>
        <dbReference type="EMBL" id="OAD74775.1"/>
    </source>
</evidence>
<feature type="compositionally biased region" description="Polar residues" evidence="1">
    <location>
        <begin position="22"/>
        <end position="34"/>
    </location>
</feature>
<dbReference type="VEuPathDB" id="FungiDB:PHYBLDRAFT_61177"/>
<feature type="region of interest" description="Disordered" evidence="1">
    <location>
        <begin position="12"/>
        <end position="34"/>
    </location>
</feature>
<feature type="compositionally biased region" description="Basic and acidic residues" evidence="1">
    <location>
        <begin position="12"/>
        <end position="21"/>
    </location>
</feature>
<dbReference type="AlphaFoldDB" id="A0A162XGR6"/>
<proteinExistence type="predicted"/>
<reference evidence="3" key="1">
    <citation type="submission" date="2015-06" db="EMBL/GenBank/DDBJ databases">
        <title>Expansion of signal transduction pathways in fungi by whole-genome duplication.</title>
        <authorList>
            <consortium name="DOE Joint Genome Institute"/>
            <person name="Corrochano L.M."/>
            <person name="Kuo A."/>
            <person name="Marcet-Houben M."/>
            <person name="Polaino S."/>
            <person name="Salamov A."/>
            <person name="Villalobos J.M."/>
            <person name="Alvarez M.I."/>
            <person name="Avalos J."/>
            <person name="Benito E.P."/>
            <person name="Benoit I."/>
            <person name="Burger G."/>
            <person name="Camino L.P."/>
            <person name="Canovas D."/>
            <person name="Cerda-Olmedo E."/>
            <person name="Cheng J.-F."/>
            <person name="Dominguez A."/>
            <person name="Elias M."/>
            <person name="Eslava A.P."/>
            <person name="Glaser F."/>
            <person name="Grimwood J."/>
            <person name="Gutierrez G."/>
            <person name="Heitman J."/>
            <person name="Henrissat B."/>
            <person name="Iturriaga E.A."/>
            <person name="Lang B.F."/>
            <person name="Lavin J.L."/>
            <person name="Lee S."/>
            <person name="Li W."/>
            <person name="Lindquist E."/>
            <person name="Lopez-Garcia S."/>
            <person name="Luque E.M."/>
            <person name="Marcos A.T."/>
            <person name="Martin J."/>
            <person name="McCluskey K."/>
            <person name="Medina H.R."/>
            <person name="Miralles-Duran A."/>
            <person name="Miyazaki A."/>
            <person name="Munoz-Torres E."/>
            <person name="Oguiza J.A."/>
            <person name="Ohm R."/>
            <person name="Olmedo M."/>
            <person name="Orejas M."/>
            <person name="Ortiz-Castellanos L."/>
            <person name="Pisabarro A.G."/>
            <person name="Rodriguez-Romero J."/>
            <person name="Ruiz-Herrera J."/>
            <person name="Ruiz-Vazquez R."/>
            <person name="Sanz C."/>
            <person name="Schackwitz W."/>
            <person name="Schmutz J."/>
            <person name="Shahriari M."/>
            <person name="Shelest E."/>
            <person name="Silva-Franco F."/>
            <person name="Soanes D."/>
            <person name="Syed K."/>
            <person name="Tagua V.G."/>
            <person name="Talbot N.J."/>
            <person name="Thon M."/>
            <person name="De vries R.P."/>
            <person name="Wiebenga A."/>
            <person name="Yadav J.S."/>
            <person name="Braun E.L."/>
            <person name="Baker S."/>
            <person name="Garre V."/>
            <person name="Horwitz B."/>
            <person name="Torres-Martinez S."/>
            <person name="Idnurm A."/>
            <person name="Herrera-Estrella A."/>
            <person name="Gabaldon T."/>
            <person name="Grigoriev I.V."/>
        </authorList>
    </citation>
    <scope>NUCLEOTIDE SEQUENCE [LARGE SCALE GENOMIC DNA]</scope>
    <source>
        <strain evidence="3">NRRL 1555(-)</strain>
    </source>
</reference>
<name>A0A162XGR6_PHYB8</name>
<dbReference type="Proteomes" id="UP000077315">
    <property type="component" value="Unassembled WGS sequence"/>
</dbReference>